<dbReference type="EMBL" id="CM009291">
    <property type="protein sequence ID" value="PNT50918.1"/>
    <property type="molecule type" value="Genomic_DNA"/>
</dbReference>
<organism evidence="1 2">
    <name type="scientific">Populus trichocarpa</name>
    <name type="common">Western balsam poplar</name>
    <name type="synonym">Populus balsamifera subsp. trichocarpa</name>
    <dbReference type="NCBI Taxonomy" id="3694"/>
    <lineage>
        <taxon>Eukaryota</taxon>
        <taxon>Viridiplantae</taxon>
        <taxon>Streptophyta</taxon>
        <taxon>Embryophyta</taxon>
        <taxon>Tracheophyta</taxon>
        <taxon>Spermatophyta</taxon>
        <taxon>Magnoliopsida</taxon>
        <taxon>eudicotyledons</taxon>
        <taxon>Gunneridae</taxon>
        <taxon>Pentapetalae</taxon>
        <taxon>rosids</taxon>
        <taxon>fabids</taxon>
        <taxon>Malpighiales</taxon>
        <taxon>Salicaceae</taxon>
        <taxon>Saliceae</taxon>
        <taxon>Populus</taxon>
    </lineage>
</organism>
<sequence length="350" mass="39114">MATTLNDLSKRCTRTSLTFRGNTCDIHMIPTCFISMTHLDPSLLSRWGRSDLLSFATSDPFPLHHRLHLAFPLATSITIYSRDTEHIPPVLQAYPSVSQRVQGLDILGSFNCCLLIVCIFGPGYIGSVGDETLLAIAANCLKLRVWHLVDMASLGSTRGEPEDDRCTKEDARISKAGLVDFFAALPLLQELVLDVYQHGAVNWQSLKLRDAMKGMRTMASLLHKTLIEVKISCCENPSAVASLRSLEPLQDLIERLHVDCVRDGCEEHEHASKKKCKYSSHPDFSSFELSNGNRIFCKSRKGLKYLSLWISAGELLTPLPMTGLDAHPNLEEIRIRVERDCRSGHKPSNR</sequence>
<dbReference type="Proteomes" id="UP000006729">
    <property type="component" value="Chromosome 2"/>
</dbReference>
<gene>
    <name evidence="1" type="ORF">POPTR_002G214300</name>
</gene>
<name>A0A2K2BMB1_POPTR</name>
<evidence type="ECO:0000313" key="2">
    <source>
        <dbReference type="Proteomes" id="UP000006729"/>
    </source>
</evidence>
<proteinExistence type="predicted"/>
<protein>
    <submittedName>
        <fullName evidence="1">Uncharacterized protein</fullName>
    </submittedName>
</protein>
<dbReference type="InParanoid" id="A0A2K2BMB1"/>
<dbReference type="AlphaFoldDB" id="A0A2K2BMB1"/>
<dbReference type="STRING" id="3694.A0A2K2BMB1"/>
<reference evidence="1 2" key="1">
    <citation type="journal article" date="2006" name="Science">
        <title>The genome of black cottonwood, Populus trichocarpa (Torr. &amp; Gray).</title>
        <authorList>
            <person name="Tuskan G.A."/>
            <person name="Difazio S."/>
            <person name="Jansson S."/>
            <person name="Bohlmann J."/>
            <person name="Grigoriev I."/>
            <person name="Hellsten U."/>
            <person name="Putnam N."/>
            <person name="Ralph S."/>
            <person name="Rombauts S."/>
            <person name="Salamov A."/>
            <person name="Schein J."/>
            <person name="Sterck L."/>
            <person name="Aerts A."/>
            <person name="Bhalerao R.R."/>
            <person name="Bhalerao R.P."/>
            <person name="Blaudez D."/>
            <person name="Boerjan W."/>
            <person name="Brun A."/>
            <person name="Brunner A."/>
            <person name="Busov V."/>
            <person name="Campbell M."/>
            <person name="Carlson J."/>
            <person name="Chalot M."/>
            <person name="Chapman J."/>
            <person name="Chen G.L."/>
            <person name="Cooper D."/>
            <person name="Coutinho P.M."/>
            <person name="Couturier J."/>
            <person name="Covert S."/>
            <person name="Cronk Q."/>
            <person name="Cunningham R."/>
            <person name="Davis J."/>
            <person name="Degroeve S."/>
            <person name="Dejardin A."/>
            <person name="Depamphilis C."/>
            <person name="Detter J."/>
            <person name="Dirks B."/>
            <person name="Dubchak I."/>
            <person name="Duplessis S."/>
            <person name="Ehlting J."/>
            <person name="Ellis B."/>
            <person name="Gendler K."/>
            <person name="Goodstein D."/>
            <person name="Gribskov M."/>
            <person name="Grimwood J."/>
            <person name="Groover A."/>
            <person name="Gunter L."/>
            <person name="Hamberger B."/>
            <person name="Heinze B."/>
            <person name="Helariutta Y."/>
            <person name="Henrissat B."/>
            <person name="Holligan D."/>
            <person name="Holt R."/>
            <person name="Huang W."/>
            <person name="Islam-Faridi N."/>
            <person name="Jones S."/>
            <person name="Jones-Rhoades M."/>
            <person name="Jorgensen R."/>
            <person name="Joshi C."/>
            <person name="Kangasjarvi J."/>
            <person name="Karlsson J."/>
            <person name="Kelleher C."/>
            <person name="Kirkpatrick R."/>
            <person name="Kirst M."/>
            <person name="Kohler A."/>
            <person name="Kalluri U."/>
            <person name="Larimer F."/>
            <person name="Leebens-Mack J."/>
            <person name="Leple J.C."/>
            <person name="Locascio P."/>
            <person name="Lou Y."/>
            <person name="Lucas S."/>
            <person name="Martin F."/>
            <person name="Montanini B."/>
            <person name="Napoli C."/>
            <person name="Nelson D.R."/>
            <person name="Nelson C."/>
            <person name="Nieminen K."/>
            <person name="Nilsson O."/>
            <person name="Pereda V."/>
            <person name="Peter G."/>
            <person name="Philippe R."/>
            <person name="Pilate G."/>
            <person name="Poliakov A."/>
            <person name="Razumovskaya J."/>
            <person name="Richardson P."/>
            <person name="Rinaldi C."/>
            <person name="Ritland K."/>
            <person name="Rouze P."/>
            <person name="Ryaboy D."/>
            <person name="Schmutz J."/>
            <person name="Schrader J."/>
            <person name="Segerman B."/>
            <person name="Shin H."/>
            <person name="Siddiqui A."/>
            <person name="Sterky F."/>
            <person name="Terry A."/>
            <person name="Tsai C.J."/>
            <person name="Uberbacher E."/>
            <person name="Unneberg P."/>
            <person name="Vahala J."/>
            <person name="Wall K."/>
            <person name="Wessler S."/>
            <person name="Yang G."/>
            <person name="Yin T."/>
            <person name="Douglas C."/>
            <person name="Marra M."/>
            <person name="Sandberg G."/>
            <person name="Van de Peer Y."/>
            <person name="Rokhsar D."/>
        </authorList>
    </citation>
    <scope>NUCLEOTIDE SEQUENCE [LARGE SCALE GENOMIC DNA]</scope>
    <source>
        <strain evidence="2">cv. Nisqually</strain>
    </source>
</reference>
<accession>A0A2K2BMB1</accession>
<evidence type="ECO:0000313" key="1">
    <source>
        <dbReference type="EMBL" id="PNT50918.1"/>
    </source>
</evidence>
<keyword evidence="2" id="KW-1185">Reference proteome</keyword>